<comment type="caution">
    <text evidence="2">The sequence shown here is derived from an EMBL/GenBank/DDBJ whole genome shotgun (WGS) entry which is preliminary data.</text>
</comment>
<keyword evidence="3" id="KW-1185">Reference proteome</keyword>
<name>U1WQD9_ANEAE</name>
<dbReference type="HOGENOM" id="CLU_1335244_0_0_9"/>
<dbReference type="Gene3D" id="3.30.300.180">
    <property type="match status" value="1"/>
</dbReference>
<dbReference type="AlphaFoldDB" id="U1WQD9"/>
<evidence type="ECO:0000313" key="3">
    <source>
        <dbReference type="Proteomes" id="UP000016511"/>
    </source>
</evidence>
<dbReference type="InterPro" id="IPR038454">
    <property type="entry name" value="DnaA_N_sf"/>
</dbReference>
<gene>
    <name evidence="2" type="ORF">HMPREF0083_06025</name>
</gene>
<organism evidence="2 3">
    <name type="scientific">Aneurinibacillus aneurinilyticus ATCC 12856</name>
    <dbReference type="NCBI Taxonomy" id="649747"/>
    <lineage>
        <taxon>Bacteria</taxon>
        <taxon>Bacillati</taxon>
        <taxon>Bacillota</taxon>
        <taxon>Bacilli</taxon>
        <taxon>Bacillales</taxon>
        <taxon>Paenibacillaceae</taxon>
        <taxon>Aneurinibacillus group</taxon>
        <taxon>Aneurinibacillus</taxon>
    </lineage>
</organism>
<reference evidence="2 3" key="1">
    <citation type="submission" date="2013-08" db="EMBL/GenBank/DDBJ databases">
        <authorList>
            <person name="Weinstock G."/>
            <person name="Sodergren E."/>
            <person name="Wylie T."/>
            <person name="Fulton L."/>
            <person name="Fulton R."/>
            <person name="Fronick C."/>
            <person name="O'Laughlin M."/>
            <person name="Godfrey J."/>
            <person name="Miner T."/>
            <person name="Herter B."/>
            <person name="Appelbaum E."/>
            <person name="Cordes M."/>
            <person name="Lek S."/>
            <person name="Wollam A."/>
            <person name="Pepin K.H."/>
            <person name="Palsikar V.B."/>
            <person name="Mitreva M."/>
            <person name="Wilson R.K."/>
        </authorList>
    </citation>
    <scope>NUCLEOTIDE SEQUENCE [LARGE SCALE GENOMIC DNA]</scope>
    <source>
        <strain evidence="2 3">ATCC 12856</strain>
    </source>
</reference>
<dbReference type="Proteomes" id="UP000016511">
    <property type="component" value="Unassembled WGS sequence"/>
</dbReference>
<dbReference type="PATRIC" id="fig|649747.3.peg.5389"/>
<dbReference type="InterPro" id="IPR024633">
    <property type="entry name" value="DnaA_N_dom"/>
</dbReference>
<dbReference type="eggNOG" id="COG0593">
    <property type="taxonomic scope" value="Bacteria"/>
</dbReference>
<protein>
    <recommendedName>
        <fullName evidence="1">DnaA N-terminal domain-containing protein</fullName>
    </recommendedName>
</protein>
<dbReference type="Pfam" id="PF11638">
    <property type="entry name" value="DnaA_N"/>
    <property type="match status" value="1"/>
</dbReference>
<evidence type="ECO:0000259" key="1">
    <source>
        <dbReference type="Pfam" id="PF11638"/>
    </source>
</evidence>
<evidence type="ECO:0000313" key="2">
    <source>
        <dbReference type="EMBL" id="ERI04513.1"/>
    </source>
</evidence>
<accession>U1WQD9</accession>
<dbReference type="STRING" id="649747.HMPREF0083_06025"/>
<sequence length="205" mass="24357">MDAIKDMDRTISISLTLFLTTFLPFPSLSFNTMRFQPICIENNRSEAETLMKTIEEIWKDTLELLQKRMSRSSFETWINGLTVQRFDAKKKTITINAENEFTRQWLETRLKQVLEDAMEETTGDRYAVSFAVKVKTHIRYSMERVPTRLDPQEEYQRENRALLHEVLDELKSLHHRLDYFEIELSNVKKEMKAVKRPTKVPRPPQ</sequence>
<proteinExistence type="predicted"/>
<dbReference type="EMBL" id="AWSJ01000381">
    <property type="protein sequence ID" value="ERI04513.1"/>
    <property type="molecule type" value="Genomic_DNA"/>
</dbReference>
<feature type="domain" description="DnaA N-terminal" evidence="1">
    <location>
        <begin position="55"/>
        <end position="119"/>
    </location>
</feature>